<organism evidence="2 3">
    <name type="scientific">Phytophthora cactorum</name>
    <dbReference type="NCBI Taxonomy" id="29920"/>
    <lineage>
        <taxon>Eukaryota</taxon>
        <taxon>Sar</taxon>
        <taxon>Stramenopiles</taxon>
        <taxon>Oomycota</taxon>
        <taxon>Peronosporomycetes</taxon>
        <taxon>Peronosporales</taxon>
        <taxon>Peronosporaceae</taxon>
        <taxon>Phytophthora</taxon>
    </lineage>
</organism>
<feature type="region of interest" description="Disordered" evidence="1">
    <location>
        <begin position="1"/>
        <end position="29"/>
    </location>
</feature>
<dbReference type="Proteomes" id="UP000688947">
    <property type="component" value="Unassembled WGS sequence"/>
</dbReference>
<reference evidence="2" key="1">
    <citation type="submission" date="2021-01" db="EMBL/GenBank/DDBJ databases">
        <title>Phytophthora aleatoria, a newly-described species from Pinus radiata is distinct from Phytophthora cactorum isolates based on comparative genomics.</title>
        <authorList>
            <person name="Mcdougal R."/>
            <person name="Panda P."/>
            <person name="Williams N."/>
            <person name="Studholme D.J."/>
        </authorList>
    </citation>
    <scope>NUCLEOTIDE SEQUENCE</scope>
    <source>
        <strain evidence="2">NZFS 3830</strain>
    </source>
</reference>
<evidence type="ECO:0000313" key="3">
    <source>
        <dbReference type="Proteomes" id="UP000688947"/>
    </source>
</evidence>
<protein>
    <submittedName>
        <fullName evidence="2">Uncharacterized protein</fullName>
    </submittedName>
</protein>
<comment type="caution">
    <text evidence="2">The sequence shown here is derived from an EMBL/GenBank/DDBJ whole genome shotgun (WGS) entry which is preliminary data.</text>
</comment>
<evidence type="ECO:0000313" key="2">
    <source>
        <dbReference type="EMBL" id="KAG6947119.1"/>
    </source>
</evidence>
<name>A0A8T1TSH5_9STRA</name>
<dbReference type="EMBL" id="JAENGZ010001618">
    <property type="protein sequence ID" value="KAG6947119.1"/>
    <property type="molecule type" value="Genomic_DNA"/>
</dbReference>
<proteinExistence type="predicted"/>
<sequence>MATNVTVESEKASKRIAAATDRMPSTREKRVRTMEEAKNLMLFTVPLCGLGPDTSNYSVLQCRNARESAQTLMVIEWEQSRTVTARTPTVKKLTRFVQFVAYRVFYFPMRKVGLPDMHLK</sequence>
<accession>A0A8T1TSH5</accession>
<gene>
    <name evidence="2" type="ORF">JG687_00016318</name>
</gene>
<dbReference type="AlphaFoldDB" id="A0A8T1TSH5"/>
<evidence type="ECO:0000256" key="1">
    <source>
        <dbReference type="SAM" id="MobiDB-lite"/>
    </source>
</evidence>